<dbReference type="OrthoDB" id="9800597at2"/>
<organism evidence="1 2">
    <name type="scientific">Mariprofundus ferrooxydans PV-1</name>
    <dbReference type="NCBI Taxonomy" id="314345"/>
    <lineage>
        <taxon>Bacteria</taxon>
        <taxon>Pseudomonadati</taxon>
        <taxon>Pseudomonadota</taxon>
        <taxon>Candidatius Mariprofundia</taxon>
        <taxon>Mariprofundales</taxon>
        <taxon>Mariprofundaceae</taxon>
        <taxon>Mariprofundus</taxon>
    </lineage>
</organism>
<gene>
    <name evidence="1" type="ORF">SPV1_11426</name>
</gene>
<dbReference type="eggNOG" id="COG3411">
    <property type="taxonomic scope" value="Bacteria"/>
</dbReference>
<dbReference type="SUPFAM" id="SSF52833">
    <property type="entry name" value="Thioredoxin-like"/>
    <property type="match status" value="1"/>
</dbReference>
<dbReference type="EMBL" id="AATS01000003">
    <property type="protein sequence ID" value="EAU55340.1"/>
    <property type="molecule type" value="Genomic_DNA"/>
</dbReference>
<keyword evidence="2" id="KW-1185">Reference proteome</keyword>
<dbReference type="RefSeq" id="WP_009849803.1">
    <property type="nucleotide sequence ID" value="NZ_DS022294.1"/>
</dbReference>
<dbReference type="Proteomes" id="UP000005297">
    <property type="component" value="Unassembled WGS sequence"/>
</dbReference>
<dbReference type="InParanoid" id="Q0F151"/>
<protein>
    <submittedName>
        <fullName evidence="1">Ferredoxin-like protein</fullName>
    </submittedName>
</protein>
<evidence type="ECO:0000313" key="1">
    <source>
        <dbReference type="EMBL" id="EAU55340.1"/>
    </source>
</evidence>
<dbReference type="STRING" id="314344.AL013_08995"/>
<dbReference type="CDD" id="cd02980">
    <property type="entry name" value="TRX_Fd_family"/>
    <property type="match status" value="1"/>
</dbReference>
<dbReference type="InterPro" id="IPR036249">
    <property type="entry name" value="Thioredoxin-like_sf"/>
</dbReference>
<dbReference type="AlphaFoldDB" id="Q0F151"/>
<sequence>MNKPVLAPYKRHAIMCCGKSCGENLPLLNYLKKRVAEAGLIMGDPDAVRVNRAGCLGVCCEGPIMVVHPEGVWYCHLDEAGIDRIVNEHFRGGKVVESLAFHQAE</sequence>
<dbReference type="Gene3D" id="3.40.30.10">
    <property type="entry name" value="Glutaredoxin"/>
    <property type="match status" value="1"/>
</dbReference>
<dbReference type="HOGENOM" id="CLU_126515_0_1_0"/>
<proteinExistence type="predicted"/>
<comment type="caution">
    <text evidence="1">The sequence shown here is derived from an EMBL/GenBank/DDBJ whole genome shotgun (WGS) entry which is preliminary data.</text>
</comment>
<accession>Q0F151</accession>
<reference evidence="1 2" key="1">
    <citation type="submission" date="2006-09" db="EMBL/GenBank/DDBJ databases">
        <authorList>
            <person name="Emerson D."/>
            <person name="Ferriera S."/>
            <person name="Johnson J."/>
            <person name="Kravitz S."/>
            <person name="Halpern A."/>
            <person name="Remington K."/>
            <person name="Beeson K."/>
            <person name="Tran B."/>
            <person name="Rogers Y.-H."/>
            <person name="Friedman R."/>
            <person name="Venter J.C."/>
        </authorList>
    </citation>
    <scope>NUCLEOTIDE SEQUENCE [LARGE SCALE GENOMIC DNA]</scope>
    <source>
        <strain evidence="1 2">PV-1</strain>
    </source>
</reference>
<name>Q0F151_9PROT</name>
<evidence type="ECO:0000313" key="2">
    <source>
        <dbReference type="Proteomes" id="UP000005297"/>
    </source>
</evidence>